<reference evidence="2 3" key="1">
    <citation type="submission" date="2010-12" db="EMBL/GenBank/DDBJ databases">
        <title>The Genome Sequence of Micromonas pusilla virus SP1.</title>
        <authorList>
            <consortium name="The Broad Institute Genome Sequencing Platform"/>
            <person name="Henn M.R."/>
            <person name="Suttle C."/>
            <person name="Winget D."/>
            <person name="Chan A."/>
            <person name="Levin J."/>
            <person name="Malboeuf C."/>
            <person name="Casali M."/>
            <person name="Russ C."/>
            <person name="Lennon N."/>
            <person name="Chapman S.B."/>
            <person name="Erlich R."/>
            <person name="Young S.K."/>
            <person name="Yandava C."/>
            <person name="Zeng Q."/>
            <person name="Alvarado L."/>
            <person name="Anderson S."/>
            <person name="Berlin A."/>
            <person name="Chen Z."/>
            <person name="Freedman E."/>
            <person name="Gellesch M."/>
            <person name="Goldberg J."/>
            <person name="Green L."/>
            <person name="Griggs A."/>
            <person name="Gujja S."/>
            <person name="Heilman E.R."/>
            <person name="Heiman D."/>
            <person name="Hollinger A."/>
            <person name="Howarth C."/>
            <person name="Larson L."/>
            <person name="Mehta T."/>
            <person name="Pearson M."/>
            <person name="Roberts A."/>
            <person name="Ryan E."/>
            <person name="Saif S."/>
            <person name="Shea T."/>
            <person name="Shenoy N."/>
            <person name="Sisk P."/>
            <person name="Stolte C."/>
            <person name="Sykes S."/>
            <person name="White J."/>
            <person name="Haas B."/>
            <person name="Nusbaum C."/>
            <person name="Birren B."/>
        </authorList>
    </citation>
    <scope>NUCLEOTIDE SEQUENCE [LARGE SCALE GENOMIC DNA]</scope>
    <source>
        <strain evidence="2 3">SP1</strain>
    </source>
</reference>
<keyword evidence="3" id="KW-1185">Reference proteome</keyword>
<sequence>MWPLLIITPAILVFCDYMKAPIDLLYFTNIWRPVVGMQNTLRDIFKPHHFHPGLLLLKLHYKKIREEFLKVSPSLKHEYYHDLDPWFEENMNYYYYKVEHFPILYGLIKQISCTRDFAERAAFAVVDGPMTIAPHRAESNELLRYHLTIQSDGDCTLYTESGSHVHVDGDDFIFDHARYHELVKTGPGRRVVLILDIHR</sequence>
<proteinExistence type="predicted"/>
<gene>
    <name evidence="2" type="ORF">MPXG_00135</name>
</gene>
<organismHost>
    <name type="scientific">Micromonas pusilla</name>
    <name type="common">Picoplanktonic green alga</name>
    <name type="synonym">Chromulina pusilla</name>
    <dbReference type="NCBI Taxonomy" id="38833"/>
</organismHost>
<dbReference type="InterPro" id="IPR007803">
    <property type="entry name" value="Asp/Arg/Pro-Hydrxlase"/>
</dbReference>
<name>G9E6A6_MPSP1</name>
<dbReference type="Pfam" id="PF05118">
    <property type="entry name" value="Asp_Arg_Hydrox"/>
    <property type="match status" value="1"/>
</dbReference>
<evidence type="ECO:0000313" key="3">
    <source>
        <dbReference type="Proteomes" id="UP000232710"/>
    </source>
</evidence>
<evidence type="ECO:0000259" key="1">
    <source>
        <dbReference type="Pfam" id="PF05118"/>
    </source>
</evidence>
<protein>
    <recommendedName>
        <fullName evidence="1">Aspartyl/asparaginy/proline hydroxylase domain-containing protein</fullName>
    </recommendedName>
</protein>
<dbReference type="Gene3D" id="2.60.120.330">
    <property type="entry name" value="B-lactam Antibiotic, Isopenicillin N Synthase, Chain"/>
    <property type="match status" value="1"/>
</dbReference>
<dbReference type="Proteomes" id="UP000232710">
    <property type="component" value="Segment"/>
</dbReference>
<feature type="domain" description="Aspartyl/asparaginy/proline hydroxylase" evidence="1">
    <location>
        <begin position="60"/>
        <end position="199"/>
    </location>
</feature>
<dbReference type="InterPro" id="IPR027443">
    <property type="entry name" value="IPNS-like_sf"/>
</dbReference>
<accession>G9E6A6</accession>
<organism evidence="2 3">
    <name type="scientific">Micromonas pusilla virus SP1</name>
    <name type="common">MpV-SP1</name>
    <dbReference type="NCBI Taxonomy" id="373996"/>
    <lineage>
        <taxon>Viruses</taxon>
        <taxon>Varidnaviria</taxon>
        <taxon>Bamfordvirae</taxon>
        <taxon>Nucleocytoviricota</taxon>
        <taxon>Megaviricetes</taxon>
        <taxon>Algavirales</taxon>
        <taxon>Phycodnaviridae</taxon>
        <taxon>Prasinovirus</taxon>
        <taxon>Prasinovirus micromonas</taxon>
    </lineage>
</organism>
<dbReference type="SUPFAM" id="SSF51197">
    <property type="entry name" value="Clavaminate synthase-like"/>
    <property type="match status" value="1"/>
</dbReference>
<dbReference type="EMBL" id="JF974320">
    <property type="protein sequence ID" value="AET84933.1"/>
    <property type="molecule type" value="Genomic_DNA"/>
</dbReference>
<evidence type="ECO:0000313" key="2">
    <source>
        <dbReference type="EMBL" id="AET84933.1"/>
    </source>
</evidence>